<organism evidence="11 12">
    <name type="scientific">Kineococcus radiotolerans</name>
    <dbReference type="NCBI Taxonomy" id="131568"/>
    <lineage>
        <taxon>Bacteria</taxon>
        <taxon>Bacillati</taxon>
        <taxon>Actinomycetota</taxon>
        <taxon>Actinomycetes</taxon>
        <taxon>Kineosporiales</taxon>
        <taxon>Kineosporiaceae</taxon>
        <taxon>Kineococcus</taxon>
    </lineage>
</organism>
<keyword evidence="6 11" id="KW-0418">Kinase</keyword>
<dbReference type="InterPro" id="IPR050482">
    <property type="entry name" value="Sensor_HK_TwoCompSys"/>
</dbReference>
<dbReference type="Gene3D" id="3.30.565.10">
    <property type="entry name" value="Histidine kinase-like ATPase, C-terminal domain"/>
    <property type="match status" value="1"/>
</dbReference>
<dbReference type="PANTHER" id="PTHR24421">
    <property type="entry name" value="NITRATE/NITRITE SENSOR PROTEIN NARX-RELATED"/>
    <property type="match status" value="1"/>
</dbReference>
<dbReference type="GO" id="GO:0000155">
    <property type="term" value="F:phosphorelay sensor kinase activity"/>
    <property type="evidence" value="ECO:0007669"/>
    <property type="project" value="InterPro"/>
</dbReference>
<evidence type="ECO:0000256" key="6">
    <source>
        <dbReference type="ARBA" id="ARBA00022777"/>
    </source>
</evidence>
<dbReference type="InterPro" id="IPR036890">
    <property type="entry name" value="HATPase_C_sf"/>
</dbReference>
<dbReference type="GO" id="GO:0016020">
    <property type="term" value="C:membrane"/>
    <property type="evidence" value="ECO:0007669"/>
    <property type="project" value="InterPro"/>
</dbReference>
<evidence type="ECO:0000259" key="10">
    <source>
        <dbReference type="Pfam" id="PF07730"/>
    </source>
</evidence>
<dbReference type="Pfam" id="PF07730">
    <property type="entry name" value="HisKA_3"/>
    <property type="match status" value="1"/>
</dbReference>
<dbReference type="Gene3D" id="1.20.5.1930">
    <property type="match status" value="1"/>
</dbReference>
<feature type="transmembrane region" description="Helical" evidence="9">
    <location>
        <begin position="114"/>
        <end position="133"/>
    </location>
</feature>
<dbReference type="CDD" id="cd16917">
    <property type="entry name" value="HATPase_UhpB-NarQ-NarX-like"/>
    <property type="match status" value="1"/>
</dbReference>
<keyword evidence="9" id="KW-1133">Transmembrane helix</keyword>
<accession>A0A7W4TJM0</accession>
<feature type="transmembrane region" description="Helical" evidence="9">
    <location>
        <begin position="66"/>
        <end position="82"/>
    </location>
</feature>
<keyword evidence="8" id="KW-0902">Two-component regulatory system</keyword>
<dbReference type="GO" id="GO:0046983">
    <property type="term" value="F:protein dimerization activity"/>
    <property type="evidence" value="ECO:0007669"/>
    <property type="project" value="InterPro"/>
</dbReference>
<keyword evidence="5" id="KW-0547">Nucleotide-binding</keyword>
<evidence type="ECO:0000313" key="12">
    <source>
        <dbReference type="Proteomes" id="UP000533269"/>
    </source>
</evidence>
<dbReference type="Proteomes" id="UP000533269">
    <property type="component" value="Unassembled WGS sequence"/>
</dbReference>
<comment type="caution">
    <text evidence="11">The sequence shown here is derived from an EMBL/GenBank/DDBJ whole genome shotgun (WGS) entry which is preliminary data.</text>
</comment>
<reference evidence="11 12" key="2">
    <citation type="submission" date="2020-08" db="EMBL/GenBank/DDBJ databases">
        <authorList>
            <person name="Partida-Martinez L."/>
            <person name="Huntemann M."/>
            <person name="Clum A."/>
            <person name="Wang J."/>
            <person name="Palaniappan K."/>
            <person name="Ritter S."/>
            <person name="Chen I.-M."/>
            <person name="Stamatis D."/>
            <person name="Reddy T."/>
            <person name="O'Malley R."/>
            <person name="Daum C."/>
            <person name="Shapiro N."/>
            <person name="Ivanova N."/>
            <person name="Kyrpides N."/>
            <person name="Woyke T."/>
        </authorList>
    </citation>
    <scope>NUCLEOTIDE SEQUENCE [LARGE SCALE GENOMIC DNA]</scope>
    <source>
        <strain evidence="11 12">AS2.23</strain>
    </source>
</reference>
<evidence type="ECO:0000313" key="11">
    <source>
        <dbReference type="EMBL" id="MBB2900127.1"/>
    </source>
</evidence>
<dbReference type="PANTHER" id="PTHR24421:SF10">
    <property type="entry name" value="NITRATE_NITRITE SENSOR PROTEIN NARQ"/>
    <property type="match status" value="1"/>
</dbReference>
<keyword evidence="9" id="KW-0812">Transmembrane</keyword>
<reference evidence="11 12" key="1">
    <citation type="submission" date="2020-08" db="EMBL/GenBank/DDBJ databases">
        <title>The Agave Microbiome: Exploring the role of microbial communities in plant adaptations to desert environments.</title>
        <authorList>
            <person name="Partida-Martinez L.P."/>
        </authorList>
    </citation>
    <scope>NUCLEOTIDE SEQUENCE [LARGE SCALE GENOMIC DNA]</scope>
    <source>
        <strain evidence="11 12">AS2.23</strain>
    </source>
</reference>
<keyword evidence="7" id="KW-0067">ATP-binding</keyword>
<dbReference type="EC" id="2.7.13.3" evidence="2"/>
<feature type="transmembrane region" description="Helical" evidence="9">
    <location>
        <begin position="41"/>
        <end position="59"/>
    </location>
</feature>
<dbReference type="InterPro" id="IPR011712">
    <property type="entry name" value="Sig_transdc_His_kin_sub3_dim/P"/>
</dbReference>
<protein>
    <recommendedName>
        <fullName evidence="2">histidine kinase</fullName>
        <ecNumber evidence="2">2.7.13.3</ecNumber>
    </recommendedName>
</protein>
<evidence type="ECO:0000256" key="9">
    <source>
        <dbReference type="SAM" id="Phobius"/>
    </source>
</evidence>
<dbReference type="SUPFAM" id="SSF55874">
    <property type="entry name" value="ATPase domain of HSP90 chaperone/DNA topoisomerase II/histidine kinase"/>
    <property type="match status" value="1"/>
</dbReference>
<dbReference type="EMBL" id="JACHVY010000001">
    <property type="protein sequence ID" value="MBB2900127.1"/>
    <property type="molecule type" value="Genomic_DNA"/>
</dbReference>
<keyword evidence="3" id="KW-0597">Phosphoprotein</keyword>
<feature type="domain" description="Signal transduction histidine kinase subgroup 3 dimerisation and phosphoacceptor" evidence="10">
    <location>
        <begin position="199"/>
        <end position="264"/>
    </location>
</feature>
<keyword evidence="9" id="KW-0472">Membrane</keyword>
<dbReference type="AlphaFoldDB" id="A0A7W4TJM0"/>
<evidence type="ECO:0000256" key="8">
    <source>
        <dbReference type="ARBA" id="ARBA00023012"/>
    </source>
</evidence>
<dbReference type="GO" id="GO:0005524">
    <property type="term" value="F:ATP binding"/>
    <property type="evidence" value="ECO:0007669"/>
    <property type="project" value="UniProtKB-KW"/>
</dbReference>
<sequence length="405" mass="41768">MLPPSVRARLRPLATPRAVVVLLALTLYAVGAPVTTGVHGVPAGVATGAVLLQCAGLVLALVRARLAVASALAGVLLVALAADPQAGPWPWTVPALLTYGCLLTVLGVRRQWRLGLAAWALSLALTTALVAVADLLTVDSWAVTWVDDAWTDLVVYGSNSALLLGAGSVVGARRRVREELARSRRDTEAEQARRVVVEERNRIARDLHDVVAHSMSVIGVQATTARYRIPDLPPAAQAEFDDIAAQARTALAEMRTLLGVLRSRGDGGDLVPRAGLDGLGELAEGARRAGSTVRLHVDPALGGTALPPSAGIVVHRIVQEGLANVVRHATGADVEVAVRRADPGIVVEVRNGPAPEGPAPAADAGGHGLVGVRERAALLGGSVSAAPTADGGFLLRAALPWEPGA</sequence>
<gene>
    <name evidence="11" type="ORF">FHR75_000915</name>
</gene>
<evidence type="ECO:0000256" key="7">
    <source>
        <dbReference type="ARBA" id="ARBA00022840"/>
    </source>
</evidence>
<feature type="transmembrane region" description="Helical" evidence="9">
    <location>
        <begin position="88"/>
        <end position="107"/>
    </location>
</feature>
<evidence type="ECO:0000256" key="2">
    <source>
        <dbReference type="ARBA" id="ARBA00012438"/>
    </source>
</evidence>
<feature type="transmembrane region" description="Helical" evidence="9">
    <location>
        <begin position="153"/>
        <end position="172"/>
    </location>
</feature>
<evidence type="ECO:0000256" key="3">
    <source>
        <dbReference type="ARBA" id="ARBA00022553"/>
    </source>
</evidence>
<keyword evidence="4" id="KW-0808">Transferase</keyword>
<comment type="catalytic activity">
    <reaction evidence="1">
        <text>ATP + protein L-histidine = ADP + protein N-phospho-L-histidine.</text>
        <dbReference type="EC" id="2.7.13.3"/>
    </reaction>
</comment>
<evidence type="ECO:0000256" key="1">
    <source>
        <dbReference type="ARBA" id="ARBA00000085"/>
    </source>
</evidence>
<proteinExistence type="predicted"/>
<dbReference type="RefSeq" id="WP_183390514.1">
    <property type="nucleotide sequence ID" value="NZ_JACHVY010000001.1"/>
</dbReference>
<name>A0A7W4TJM0_KINRA</name>
<evidence type="ECO:0000256" key="4">
    <source>
        <dbReference type="ARBA" id="ARBA00022679"/>
    </source>
</evidence>
<evidence type="ECO:0000256" key="5">
    <source>
        <dbReference type="ARBA" id="ARBA00022741"/>
    </source>
</evidence>